<accession>A0ABV7Y6Y1</accession>
<feature type="domain" description="EamA" evidence="8">
    <location>
        <begin position="22"/>
        <end position="156"/>
    </location>
</feature>
<protein>
    <submittedName>
        <fullName evidence="9">DMT family transporter</fullName>
    </submittedName>
</protein>
<name>A0ABV7Y6Y1_9ACTN</name>
<feature type="domain" description="EamA" evidence="8">
    <location>
        <begin position="168"/>
        <end position="310"/>
    </location>
</feature>
<keyword evidence="4 7" id="KW-0812">Transmembrane</keyword>
<feature type="transmembrane region" description="Helical" evidence="7">
    <location>
        <begin position="235"/>
        <end position="256"/>
    </location>
</feature>
<organism evidence="9 10">
    <name type="scientific">Tenggerimyces flavus</name>
    <dbReference type="NCBI Taxonomy" id="1708749"/>
    <lineage>
        <taxon>Bacteria</taxon>
        <taxon>Bacillati</taxon>
        <taxon>Actinomycetota</taxon>
        <taxon>Actinomycetes</taxon>
        <taxon>Propionibacteriales</taxon>
        <taxon>Nocardioidaceae</taxon>
        <taxon>Tenggerimyces</taxon>
    </lineage>
</organism>
<feature type="transmembrane region" description="Helical" evidence="7">
    <location>
        <begin position="25"/>
        <end position="49"/>
    </location>
</feature>
<dbReference type="SUPFAM" id="SSF103481">
    <property type="entry name" value="Multidrug resistance efflux transporter EmrE"/>
    <property type="match status" value="2"/>
</dbReference>
<evidence type="ECO:0000256" key="2">
    <source>
        <dbReference type="ARBA" id="ARBA00007362"/>
    </source>
</evidence>
<keyword evidence="5 7" id="KW-1133">Transmembrane helix</keyword>
<dbReference type="PANTHER" id="PTHR42920:SF5">
    <property type="entry name" value="EAMA DOMAIN-CONTAINING PROTEIN"/>
    <property type="match status" value="1"/>
</dbReference>
<dbReference type="InterPro" id="IPR000620">
    <property type="entry name" value="EamA_dom"/>
</dbReference>
<dbReference type="RefSeq" id="WP_205117115.1">
    <property type="nucleotide sequence ID" value="NZ_JAFBCM010000001.1"/>
</dbReference>
<evidence type="ECO:0000256" key="6">
    <source>
        <dbReference type="ARBA" id="ARBA00023136"/>
    </source>
</evidence>
<dbReference type="InterPro" id="IPR037185">
    <property type="entry name" value="EmrE-like"/>
</dbReference>
<keyword evidence="3" id="KW-1003">Cell membrane</keyword>
<feature type="transmembrane region" description="Helical" evidence="7">
    <location>
        <begin position="268"/>
        <end position="288"/>
    </location>
</feature>
<feature type="transmembrane region" description="Helical" evidence="7">
    <location>
        <begin position="85"/>
        <end position="106"/>
    </location>
</feature>
<reference evidence="10" key="1">
    <citation type="journal article" date="2019" name="Int. J. Syst. Evol. Microbiol.">
        <title>The Global Catalogue of Microorganisms (GCM) 10K type strain sequencing project: providing services to taxonomists for standard genome sequencing and annotation.</title>
        <authorList>
            <consortium name="The Broad Institute Genomics Platform"/>
            <consortium name="The Broad Institute Genome Sequencing Center for Infectious Disease"/>
            <person name="Wu L."/>
            <person name="Ma J."/>
        </authorList>
    </citation>
    <scope>NUCLEOTIDE SEQUENCE [LARGE SCALE GENOMIC DNA]</scope>
    <source>
        <strain evidence="10">CGMCC 4.7241</strain>
    </source>
</reference>
<evidence type="ECO:0000256" key="7">
    <source>
        <dbReference type="SAM" id="Phobius"/>
    </source>
</evidence>
<dbReference type="EMBL" id="JBHRZH010000006">
    <property type="protein sequence ID" value="MFC3760877.1"/>
    <property type="molecule type" value="Genomic_DNA"/>
</dbReference>
<dbReference type="Pfam" id="PF00892">
    <property type="entry name" value="EamA"/>
    <property type="match status" value="2"/>
</dbReference>
<gene>
    <name evidence="9" type="ORF">ACFOUW_08500</name>
</gene>
<feature type="transmembrane region" description="Helical" evidence="7">
    <location>
        <begin position="142"/>
        <end position="161"/>
    </location>
</feature>
<proteinExistence type="inferred from homology"/>
<feature type="transmembrane region" description="Helical" evidence="7">
    <location>
        <begin position="197"/>
        <end position="215"/>
    </location>
</feature>
<feature type="transmembrane region" description="Helical" evidence="7">
    <location>
        <begin position="294"/>
        <end position="312"/>
    </location>
</feature>
<evidence type="ECO:0000313" key="10">
    <source>
        <dbReference type="Proteomes" id="UP001595699"/>
    </source>
</evidence>
<sequence>MTSELETPLVARPALTERHRRRGTVLILVASVCFGTSGPFAKAIMGAGVSAQHVASARITTAAVLLLVGVAIFRPSVLRIPRKSWPLVGAYGLFGVGIVQLLYFAAVARIPIGIAMLLEFTAPILVALWVRFVRRTVLPWRAWLGTALALTGLVLVAQVWQGLAFDALGLLFGVGTAFTAAAYFLLGERGVSSTSPLGLVTWGMIVGAAAIWLLAPPWTFPLEALGSTTAFGGWMLPVWLLLVLMAVVSTVLAYLLSIAAMQYLPSNVVSVLALCEPVVATVAAWVLLGQALTSIQILGAVVLLTGATVVQLSTAKPKPRSD</sequence>
<evidence type="ECO:0000256" key="3">
    <source>
        <dbReference type="ARBA" id="ARBA00022475"/>
    </source>
</evidence>
<dbReference type="Proteomes" id="UP001595699">
    <property type="component" value="Unassembled WGS sequence"/>
</dbReference>
<dbReference type="InterPro" id="IPR051258">
    <property type="entry name" value="Diverse_Substrate_Transporter"/>
</dbReference>
<keyword evidence="10" id="KW-1185">Reference proteome</keyword>
<feature type="transmembrane region" description="Helical" evidence="7">
    <location>
        <begin position="55"/>
        <end position="73"/>
    </location>
</feature>
<dbReference type="PANTHER" id="PTHR42920">
    <property type="entry name" value="OS03G0707200 PROTEIN-RELATED"/>
    <property type="match status" value="1"/>
</dbReference>
<keyword evidence="6 7" id="KW-0472">Membrane</keyword>
<feature type="transmembrane region" description="Helical" evidence="7">
    <location>
        <begin position="112"/>
        <end position="130"/>
    </location>
</feature>
<feature type="transmembrane region" description="Helical" evidence="7">
    <location>
        <begin position="167"/>
        <end position="185"/>
    </location>
</feature>
<evidence type="ECO:0000256" key="1">
    <source>
        <dbReference type="ARBA" id="ARBA00004651"/>
    </source>
</evidence>
<comment type="similarity">
    <text evidence="2">Belongs to the EamA transporter family.</text>
</comment>
<evidence type="ECO:0000256" key="5">
    <source>
        <dbReference type="ARBA" id="ARBA00022989"/>
    </source>
</evidence>
<comment type="subcellular location">
    <subcellularLocation>
        <location evidence="1">Cell membrane</location>
        <topology evidence="1">Multi-pass membrane protein</topology>
    </subcellularLocation>
</comment>
<evidence type="ECO:0000256" key="4">
    <source>
        <dbReference type="ARBA" id="ARBA00022692"/>
    </source>
</evidence>
<evidence type="ECO:0000259" key="8">
    <source>
        <dbReference type="Pfam" id="PF00892"/>
    </source>
</evidence>
<evidence type="ECO:0000313" key="9">
    <source>
        <dbReference type="EMBL" id="MFC3760877.1"/>
    </source>
</evidence>
<comment type="caution">
    <text evidence="9">The sequence shown here is derived from an EMBL/GenBank/DDBJ whole genome shotgun (WGS) entry which is preliminary data.</text>
</comment>